<dbReference type="GO" id="GO:0006351">
    <property type="term" value="P:DNA-templated transcription"/>
    <property type="evidence" value="ECO:0007669"/>
    <property type="project" value="InterPro"/>
</dbReference>
<dbReference type="Gene3D" id="4.10.240.10">
    <property type="entry name" value="Zn(2)-C6 fungal-type DNA-binding domain"/>
    <property type="match status" value="1"/>
</dbReference>
<dbReference type="GO" id="GO:0008270">
    <property type="term" value="F:zinc ion binding"/>
    <property type="evidence" value="ECO:0007669"/>
    <property type="project" value="InterPro"/>
</dbReference>
<evidence type="ECO:0000313" key="9">
    <source>
        <dbReference type="Proteomes" id="UP000248423"/>
    </source>
</evidence>
<evidence type="ECO:0000256" key="4">
    <source>
        <dbReference type="ARBA" id="ARBA00023125"/>
    </source>
</evidence>
<dbReference type="CDD" id="cd00067">
    <property type="entry name" value="GAL4"/>
    <property type="match status" value="1"/>
</dbReference>
<dbReference type="PANTHER" id="PTHR46910">
    <property type="entry name" value="TRANSCRIPTION FACTOR PDR1"/>
    <property type="match status" value="1"/>
</dbReference>
<evidence type="ECO:0000256" key="3">
    <source>
        <dbReference type="ARBA" id="ARBA00023015"/>
    </source>
</evidence>
<dbReference type="PANTHER" id="PTHR46910:SF3">
    <property type="entry name" value="HALOTOLERANCE PROTEIN 9-RELATED"/>
    <property type="match status" value="1"/>
</dbReference>
<keyword evidence="6" id="KW-0539">Nucleus</keyword>
<proteinExistence type="predicted"/>
<evidence type="ECO:0000256" key="5">
    <source>
        <dbReference type="ARBA" id="ARBA00023163"/>
    </source>
</evidence>
<keyword evidence="9" id="KW-1185">Reference proteome</keyword>
<evidence type="ECO:0000256" key="6">
    <source>
        <dbReference type="ARBA" id="ARBA00023242"/>
    </source>
</evidence>
<evidence type="ECO:0000256" key="1">
    <source>
        <dbReference type="ARBA" id="ARBA00004123"/>
    </source>
</evidence>
<dbReference type="SMART" id="SM00906">
    <property type="entry name" value="Fungal_trans"/>
    <property type="match status" value="1"/>
</dbReference>
<keyword evidence="3" id="KW-0805">Transcription regulation</keyword>
<evidence type="ECO:0000313" key="8">
    <source>
        <dbReference type="EMBL" id="PYI09403.1"/>
    </source>
</evidence>
<dbReference type="InterPro" id="IPR036864">
    <property type="entry name" value="Zn2-C6_fun-type_DNA-bd_sf"/>
</dbReference>
<dbReference type="AlphaFoldDB" id="A0A319FLI6"/>
<evidence type="ECO:0000259" key="7">
    <source>
        <dbReference type="SMART" id="SM00906"/>
    </source>
</evidence>
<gene>
    <name evidence="8" type="ORF">BO78DRAFT_438011</name>
</gene>
<dbReference type="InterPro" id="IPR050987">
    <property type="entry name" value="AtrR-like"/>
</dbReference>
<dbReference type="OrthoDB" id="2740448at2759"/>
<dbReference type="Proteomes" id="UP000248423">
    <property type="component" value="Unassembled WGS sequence"/>
</dbReference>
<sequence>MTSRKPISIRCNRLNPRCDKCEAVGAECTYLPRKQRSAKQSAIPDKDVLSEILRRLDRLEDHCMIDQDVEHPADAYRSMSTDSDNAASTSIVLPHGSKSPPPVRGVVHIMLSGLRDESTRSLLRSNVFCHLDNVWSRFFENEKCIQAVEAALVEIAQVEIAQVENTTVTEVHALSGIPKETASKWINTYYDTYQFEGFRIPFERSFMLSISDLLDSPHVQFDSTIQVVYYNVLFQGLLLDPEPYPKRGGIIQFLCRKCMGLTETWVSQIRNTPADLFAAFFMMSMALESCNSELSWKILGHACTIARALGYFSVDADHPMHGNLSTLIDGPSNPEIEVEKNRKRFEFWHLLRTDCLFRLSFGKPALIPEGSWAVNFPDPSITGVDDESTRFVQIHFLASMRLTLVLLRYLDLVSVEQGLATPQYDETMDGLIKEVQTIMSDWTPEELLTTTTNRTDTWFCVDILFSSYKMLIVFYQSKKCNQSSQFLPYHTVDIARRSLQMSQSIMSSTPHPYWGISLILLHQFIPLFIVSMDMIGSPERHDVEADLAVVTWFSQFVETASQERGELKSLSTILEAMALASRNAKVGSQ</sequence>
<dbReference type="GO" id="GO:0000981">
    <property type="term" value="F:DNA-binding transcription factor activity, RNA polymerase II-specific"/>
    <property type="evidence" value="ECO:0007669"/>
    <property type="project" value="InterPro"/>
</dbReference>
<name>A0A319FLI6_ASPSB</name>
<organism evidence="8 9">
    <name type="scientific">Aspergillus sclerotiicarbonarius (strain CBS 121057 / IBT 28362)</name>
    <dbReference type="NCBI Taxonomy" id="1448318"/>
    <lineage>
        <taxon>Eukaryota</taxon>
        <taxon>Fungi</taxon>
        <taxon>Dikarya</taxon>
        <taxon>Ascomycota</taxon>
        <taxon>Pezizomycotina</taxon>
        <taxon>Eurotiomycetes</taxon>
        <taxon>Eurotiomycetidae</taxon>
        <taxon>Eurotiales</taxon>
        <taxon>Aspergillaceae</taxon>
        <taxon>Aspergillus</taxon>
        <taxon>Aspergillus subgen. Circumdati</taxon>
    </lineage>
</organism>
<dbReference type="GO" id="GO:0005634">
    <property type="term" value="C:nucleus"/>
    <property type="evidence" value="ECO:0007669"/>
    <property type="project" value="UniProtKB-SubCell"/>
</dbReference>
<dbReference type="InterPro" id="IPR001138">
    <property type="entry name" value="Zn2Cys6_DnaBD"/>
</dbReference>
<dbReference type="VEuPathDB" id="FungiDB:BO78DRAFT_438011"/>
<dbReference type="EMBL" id="KZ826327">
    <property type="protein sequence ID" value="PYI09403.1"/>
    <property type="molecule type" value="Genomic_DNA"/>
</dbReference>
<evidence type="ECO:0000256" key="2">
    <source>
        <dbReference type="ARBA" id="ARBA00022723"/>
    </source>
</evidence>
<protein>
    <submittedName>
        <fullName evidence="8">Fungal-specific transcription factor</fullName>
    </submittedName>
</protein>
<dbReference type="InterPro" id="IPR007219">
    <property type="entry name" value="XnlR_reg_dom"/>
</dbReference>
<dbReference type="CDD" id="cd12148">
    <property type="entry name" value="fungal_TF_MHR"/>
    <property type="match status" value="1"/>
</dbReference>
<accession>A0A319FLI6</accession>
<dbReference type="GO" id="GO:0003677">
    <property type="term" value="F:DNA binding"/>
    <property type="evidence" value="ECO:0007669"/>
    <property type="project" value="UniProtKB-KW"/>
</dbReference>
<keyword evidence="2" id="KW-0479">Metal-binding</keyword>
<keyword evidence="5" id="KW-0804">Transcription</keyword>
<feature type="domain" description="Xylanolytic transcriptional activator regulatory" evidence="7">
    <location>
        <begin position="295"/>
        <end position="383"/>
    </location>
</feature>
<keyword evidence="4" id="KW-0238">DNA-binding</keyword>
<reference evidence="8 9" key="1">
    <citation type="submission" date="2018-02" db="EMBL/GenBank/DDBJ databases">
        <title>The genomes of Aspergillus section Nigri reveals drivers in fungal speciation.</title>
        <authorList>
            <consortium name="DOE Joint Genome Institute"/>
            <person name="Vesth T.C."/>
            <person name="Nybo J."/>
            <person name="Theobald S."/>
            <person name="Brandl J."/>
            <person name="Frisvad J.C."/>
            <person name="Nielsen K.F."/>
            <person name="Lyhne E.K."/>
            <person name="Kogle M.E."/>
            <person name="Kuo A."/>
            <person name="Riley R."/>
            <person name="Clum A."/>
            <person name="Nolan M."/>
            <person name="Lipzen A."/>
            <person name="Salamov A."/>
            <person name="Henrissat B."/>
            <person name="Wiebenga A."/>
            <person name="De vries R.P."/>
            <person name="Grigoriev I.V."/>
            <person name="Mortensen U.H."/>
            <person name="Andersen M.R."/>
            <person name="Baker S.E."/>
        </authorList>
    </citation>
    <scope>NUCLEOTIDE SEQUENCE [LARGE SCALE GENOMIC DNA]</scope>
    <source>
        <strain evidence="8 9">CBS 121057</strain>
    </source>
</reference>
<comment type="subcellular location">
    <subcellularLocation>
        <location evidence="1">Nucleus</location>
    </subcellularLocation>
</comment>
<dbReference type="Pfam" id="PF00172">
    <property type="entry name" value="Zn_clus"/>
    <property type="match status" value="1"/>
</dbReference>
<dbReference type="GO" id="GO:0009893">
    <property type="term" value="P:positive regulation of metabolic process"/>
    <property type="evidence" value="ECO:0007669"/>
    <property type="project" value="UniProtKB-ARBA"/>
</dbReference>